<gene>
    <name evidence="9" type="ORF">LCGC14_0205040</name>
</gene>
<feature type="transmembrane region" description="Helical" evidence="7">
    <location>
        <begin position="186"/>
        <end position="204"/>
    </location>
</feature>
<keyword evidence="2" id="KW-0004">4Fe-4S</keyword>
<dbReference type="PROSITE" id="PS51379">
    <property type="entry name" value="4FE4S_FER_2"/>
    <property type="match status" value="3"/>
</dbReference>
<dbReference type="EMBL" id="LAZR01000092">
    <property type="protein sequence ID" value="KKN92761.1"/>
    <property type="molecule type" value="Genomic_DNA"/>
</dbReference>
<feature type="domain" description="4Fe-4S ferredoxin-type" evidence="8">
    <location>
        <begin position="543"/>
        <end position="572"/>
    </location>
</feature>
<dbReference type="Pfam" id="PF12801">
    <property type="entry name" value="Fer4_5"/>
    <property type="match status" value="2"/>
</dbReference>
<sequence length="587" mass="63975">MTIRTARRVTQVFFLVLFLWLCVVSSSGDGFWQRGGWPVNWLLQLDPLVAVGVALAAGTLTVGLLWVLATFVLTVLFGRVFCGWLCPFGTIHQAVGWLGRRRRPLEDRIRLNRYRRWQSAKYYVLGFVLAAAALSALGGWHSSAGSLLTGLLDPIPLVYRSVTLVVLPIVDGGLQRVWITARLADGTVLMGAIFVAAVLANLGIPRFYCRFVCPTGALLGVFSRLTIWRIGRRPEPCTICRLCEKDCEGACNPASDVRSSECVMCVNCIVDCRHDAIAYQVHKSPGEITGPDVSRRGVLVSLVSGLVAVPILRLGGRLTSNWPAGLIRPPGALVEEEFLNRCIKCGQCMRVCPTNVIQPTGAQFGIESLWTPMLNNRIGTSGCQLNCVACGDICPTGAIRPISLDEKLGRGEFADNGPIRLGTAFVDRGRCLPWAMDKPCIVCQENCPVSPKAIFIGEVYQTVRDGVLTVRESAPDRLALAGAAWSEGVWASGDYYVKGVDAPDDDRRRIVQQTSDILRISPERPWSAPPAAGSRVAVQVRLQQPNIDPDKCIGCGVCEHECPVSGLRAIRVTAENESRSPKRSLLL</sequence>
<keyword evidence="7" id="KW-0472">Membrane</keyword>
<dbReference type="PANTHER" id="PTHR30176:SF3">
    <property type="entry name" value="FERREDOXIN-TYPE PROTEIN NAPH"/>
    <property type="match status" value="1"/>
</dbReference>
<evidence type="ECO:0000256" key="5">
    <source>
        <dbReference type="ARBA" id="ARBA00023004"/>
    </source>
</evidence>
<dbReference type="Gene3D" id="3.30.70.20">
    <property type="match status" value="2"/>
</dbReference>
<keyword evidence="3" id="KW-0479">Metal-binding</keyword>
<feature type="transmembrane region" description="Helical" evidence="7">
    <location>
        <begin position="157"/>
        <end position="174"/>
    </location>
</feature>
<dbReference type="InterPro" id="IPR017896">
    <property type="entry name" value="4Fe4S_Fe-S-bd"/>
</dbReference>
<evidence type="ECO:0000256" key="7">
    <source>
        <dbReference type="SAM" id="Phobius"/>
    </source>
</evidence>
<dbReference type="InterPro" id="IPR017900">
    <property type="entry name" value="4Fe4S_Fe_S_CS"/>
</dbReference>
<evidence type="ECO:0000259" key="8">
    <source>
        <dbReference type="PROSITE" id="PS51379"/>
    </source>
</evidence>
<dbReference type="GO" id="GO:0051539">
    <property type="term" value="F:4 iron, 4 sulfur cluster binding"/>
    <property type="evidence" value="ECO:0007669"/>
    <property type="project" value="UniProtKB-KW"/>
</dbReference>
<protein>
    <recommendedName>
        <fullName evidence="8">4Fe-4S ferredoxin-type domain-containing protein</fullName>
    </recommendedName>
</protein>
<evidence type="ECO:0000256" key="1">
    <source>
        <dbReference type="ARBA" id="ARBA00022448"/>
    </source>
</evidence>
<reference evidence="9" key="1">
    <citation type="journal article" date="2015" name="Nature">
        <title>Complex archaea that bridge the gap between prokaryotes and eukaryotes.</title>
        <authorList>
            <person name="Spang A."/>
            <person name="Saw J.H."/>
            <person name="Jorgensen S.L."/>
            <person name="Zaremba-Niedzwiedzka K."/>
            <person name="Martijn J."/>
            <person name="Lind A.E."/>
            <person name="van Eijk R."/>
            <person name="Schleper C."/>
            <person name="Guy L."/>
            <person name="Ettema T.J."/>
        </authorList>
    </citation>
    <scope>NUCLEOTIDE SEQUENCE</scope>
</reference>
<comment type="caution">
    <text evidence="9">The sequence shown here is derived from an EMBL/GenBank/DDBJ whole genome shotgun (WGS) entry which is preliminary data.</text>
</comment>
<organism evidence="9">
    <name type="scientific">marine sediment metagenome</name>
    <dbReference type="NCBI Taxonomy" id="412755"/>
    <lineage>
        <taxon>unclassified sequences</taxon>
        <taxon>metagenomes</taxon>
        <taxon>ecological metagenomes</taxon>
    </lineage>
</organism>
<dbReference type="Pfam" id="PF00037">
    <property type="entry name" value="Fer4"/>
    <property type="match status" value="2"/>
</dbReference>
<dbReference type="AlphaFoldDB" id="A0A0F9X1W0"/>
<evidence type="ECO:0000256" key="4">
    <source>
        <dbReference type="ARBA" id="ARBA00022982"/>
    </source>
</evidence>
<evidence type="ECO:0000313" key="9">
    <source>
        <dbReference type="EMBL" id="KKN92761.1"/>
    </source>
</evidence>
<dbReference type="PANTHER" id="PTHR30176">
    <property type="entry name" value="FERREDOXIN-TYPE PROTEIN NAPH"/>
    <property type="match status" value="1"/>
</dbReference>
<dbReference type="CDD" id="cd16373">
    <property type="entry name" value="DMSOR_beta_like"/>
    <property type="match status" value="1"/>
</dbReference>
<keyword evidence="4" id="KW-0249">Electron transport</keyword>
<dbReference type="GO" id="GO:0005886">
    <property type="term" value="C:plasma membrane"/>
    <property type="evidence" value="ECO:0007669"/>
    <property type="project" value="TreeGrafter"/>
</dbReference>
<dbReference type="SUPFAM" id="SSF54862">
    <property type="entry name" value="4Fe-4S ferredoxins"/>
    <property type="match status" value="3"/>
</dbReference>
<keyword evidence="6" id="KW-0411">Iron-sulfur</keyword>
<feature type="domain" description="4Fe-4S ferredoxin-type" evidence="8">
    <location>
        <begin position="374"/>
        <end position="404"/>
    </location>
</feature>
<evidence type="ECO:0000256" key="3">
    <source>
        <dbReference type="ARBA" id="ARBA00022723"/>
    </source>
</evidence>
<feature type="transmembrane region" description="Helical" evidence="7">
    <location>
        <begin position="120"/>
        <end position="137"/>
    </location>
</feature>
<keyword evidence="1" id="KW-0813">Transport</keyword>
<dbReference type="PROSITE" id="PS00198">
    <property type="entry name" value="4FE4S_FER_1"/>
    <property type="match status" value="2"/>
</dbReference>
<keyword evidence="5" id="KW-0408">Iron</keyword>
<feature type="transmembrane region" description="Helical" evidence="7">
    <location>
        <begin position="52"/>
        <end position="77"/>
    </location>
</feature>
<name>A0A0F9X1W0_9ZZZZ</name>
<evidence type="ECO:0000256" key="6">
    <source>
        <dbReference type="ARBA" id="ARBA00023014"/>
    </source>
</evidence>
<dbReference type="GO" id="GO:0046872">
    <property type="term" value="F:metal ion binding"/>
    <property type="evidence" value="ECO:0007669"/>
    <property type="project" value="UniProtKB-KW"/>
</dbReference>
<keyword evidence="7" id="KW-0812">Transmembrane</keyword>
<accession>A0A0F9X1W0</accession>
<evidence type="ECO:0000256" key="2">
    <source>
        <dbReference type="ARBA" id="ARBA00022485"/>
    </source>
</evidence>
<feature type="domain" description="4Fe-4S ferredoxin-type" evidence="8">
    <location>
        <begin position="330"/>
        <end position="362"/>
    </location>
</feature>
<keyword evidence="7" id="KW-1133">Transmembrane helix</keyword>
<proteinExistence type="predicted"/>
<dbReference type="InterPro" id="IPR051684">
    <property type="entry name" value="Electron_Trans/Redox"/>
</dbReference>